<dbReference type="PANTHER" id="PTHR34654:SF1">
    <property type="entry name" value="RNA-BINDING PROTEIN KHPA"/>
    <property type="match status" value="1"/>
</dbReference>
<evidence type="ECO:0000256" key="3">
    <source>
        <dbReference type="PROSITE-ProRule" id="PRU00117"/>
    </source>
</evidence>
<feature type="compositionally biased region" description="Polar residues" evidence="4">
    <location>
        <begin position="103"/>
        <end position="112"/>
    </location>
</feature>
<name>A0A955I2D5_9BACT</name>
<evidence type="ECO:0000313" key="5">
    <source>
        <dbReference type="EMBL" id="MCA9375323.1"/>
    </source>
</evidence>
<dbReference type="PANTHER" id="PTHR34654">
    <property type="entry name" value="UPF0109 PROTEIN SCO5592"/>
    <property type="match status" value="1"/>
</dbReference>
<protein>
    <submittedName>
        <fullName evidence="5">KH domain-containing protein</fullName>
    </submittedName>
</protein>
<dbReference type="AlphaFoldDB" id="A0A955I2D5"/>
<gene>
    <name evidence="5" type="ORF">KC622_03260</name>
</gene>
<sequence>MKALLEQIVKGIVNNPDAVSVEERESVDFPGLIILEVTVDDSDKGILIGRSGKTINAIRDLIKISAIRNQKRVKVLVKEDERPGKENRRREEKEEVTPKEVDQQTSEMNTQA</sequence>
<organism evidence="5 6">
    <name type="scientific">Candidatus Dojkabacteria bacterium</name>
    <dbReference type="NCBI Taxonomy" id="2099670"/>
    <lineage>
        <taxon>Bacteria</taxon>
        <taxon>Candidatus Dojkabacteria</taxon>
    </lineage>
</organism>
<feature type="region of interest" description="Disordered" evidence="4">
    <location>
        <begin position="75"/>
        <end position="112"/>
    </location>
</feature>
<dbReference type="InterPro" id="IPR015946">
    <property type="entry name" value="KH_dom-like_a/b"/>
</dbReference>
<dbReference type="PROSITE" id="PS50084">
    <property type="entry name" value="KH_TYPE_1"/>
    <property type="match status" value="1"/>
</dbReference>
<dbReference type="InterPro" id="IPR009019">
    <property type="entry name" value="KH_sf_prok-type"/>
</dbReference>
<feature type="compositionally biased region" description="Basic and acidic residues" evidence="4">
    <location>
        <begin position="76"/>
        <end position="102"/>
    </location>
</feature>
<evidence type="ECO:0000256" key="4">
    <source>
        <dbReference type="SAM" id="MobiDB-lite"/>
    </source>
</evidence>
<dbReference type="Proteomes" id="UP000748332">
    <property type="component" value="Unassembled WGS sequence"/>
</dbReference>
<dbReference type="Pfam" id="PF13083">
    <property type="entry name" value="KH_KhpA-B"/>
    <property type="match status" value="1"/>
</dbReference>
<evidence type="ECO:0000256" key="1">
    <source>
        <dbReference type="ARBA" id="ARBA00022490"/>
    </source>
</evidence>
<accession>A0A955I2D5</accession>
<dbReference type="Gene3D" id="3.30.300.20">
    <property type="match status" value="1"/>
</dbReference>
<keyword evidence="1" id="KW-0963">Cytoplasm</keyword>
<keyword evidence="2 3" id="KW-0694">RNA-binding</keyword>
<reference evidence="5" key="1">
    <citation type="submission" date="2020-04" db="EMBL/GenBank/DDBJ databases">
        <authorList>
            <person name="Zhang T."/>
        </authorList>
    </citation>
    <scope>NUCLEOTIDE SEQUENCE</scope>
    <source>
        <strain evidence="5">HKST-UBA16</strain>
    </source>
</reference>
<dbReference type="InterPro" id="IPR020627">
    <property type="entry name" value="KhpA"/>
</dbReference>
<evidence type="ECO:0000313" key="6">
    <source>
        <dbReference type="Proteomes" id="UP000748332"/>
    </source>
</evidence>
<feature type="non-terminal residue" evidence="5">
    <location>
        <position position="112"/>
    </location>
</feature>
<dbReference type="CDD" id="cd22533">
    <property type="entry name" value="KH-II_YlqC-like"/>
    <property type="match status" value="1"/>
</dbReference>
<reference evidence="5" key="2">
    <citation type="journal article" date="2021" name="Microbiome">
        <title>Successional dynamics and alternative stable states in a saline activated sludge microbial community over 9 years.</title>
        <authorList>
            <person name="Wang Y."/>
            <person name="Ye J."/>
            <person name="Ju F."/>
            <person name="Liu L."/>
            <person name="Boyd J.A."/>
            <person name="Deng Y."/>
            <person name="Parks D.H."/>
            <person name="Jiang X."/>
            <person name="Yin X."/>
            <person name="Woodcroft B.J."/>
            <person name="Tyson G.W."/>
            <person name="Hugenholtz P."/>
            <person name="Polz M.F."/>
            <person name="Zhang T."/>
        </authorList>
    </citation>
    <scope>NUCLEOTIDE SEQUENCE</scope>
    <source>
        <strain evidence="5">HKST-UBA16</strain>
    </source>
</reference>
<dbReference type="GO" id="GO:0003723">
    <property type="term" value="F:RNA binding"/>
    <property type="evidence" value="ECO:0007669"/>
    <property type="project" value="UniProtKB-UniRule"/>
</dbReference>
<evidence type="ECO:0000256" key="2">
    <source>
        <dbReference type="ARBA" id="ARBA00022884"/>
    </source>
</evidence>
<comment type="caution">
    <text evidence="5">The sequence shown here is derived from an EMBL/GenBank/DDBJ whole genome shotgun (WGS) entry which is preliminary data.</text>
</comment>
<proteinExistence type="predicted"/>
<dbReference type="SUPFAM" id="SSF54814">
    <property type="entry name" value="Prokaryotic type KH domain (KH-domain type II)"/>
    <property type="match status" value="1"/>
</dbReference>
<dbReference type="EMBL" id="JAGQLM010000145">
    <property type="protein sequence ID" value="MCA9375323.1"/>
    <property type="molecule type" value="Genomic_DNA"/>
</dbReference>